<dbReference type="InterPro" id="IPR015943">
    <property type="entry name" value="WD40/YVTN_repeat-like_dom_sf"/>
</dbReference>
<comment type="catalytic activity">
    <reaction evidence="1">
        <text>ATP + protein L-histidine = ADP + protein N-phospho-L-histidine.</text>
        <dbReference type="EC" id="2.7.13.3"/>
    </reaction>
</comment>
<dbReference type="InterPro" id="IPR011123">
    <property type="entry name" value="Y_Y_Y"/>
</dbReference>
<dbReference type="Proteomes" id="UP000321436">
    <property type="component" value="Unassembled WGS sequence"/>
</dbReference>
<accession>A0A512RP60</accession>
<evidence type="ECO:0000259" key="13">
    <source>
        <dbReference type="PROSITE" id="PS50110"/>
    </source>
</evidence>
<dbReference type="EMBL" id="BKAU01000005">
    <property type="protein sequence ID" value="GEP97482.1"/>
    <property type="molecule type" value="Genomic_DNA"/>
</dbReference>
<dbReference type="GO" id="GO:0003700">
    <property type="term" value="F:DNA-binding transcription factor activity"/>
    <property type="evidence" value="ECO:0007669"/>
    <property type="project" value="InterPro"/>
</dbReference>
<keyword evidence="15" id="KW-1185">Reference proteome</keyword>
<evidence type="ECO:0000256" key="9">
    <source>
        <dbReference type="PROSITE-ProRule" id="PRU00169"/>
    </source>
</evidence>
<evidence type="ECO:0000256" key="7">
    <source>
        <dbReference type="ARBA" id="ARBA00023125"/>
    </source>
</evidence>
<dbReference type="Gene3D" id="2.130.10.10">
    <property type="entry name" value="YVTN repeat-like/Quinoprotein amine dehydrogenase"/>
    <property type="match status" value="2"/>
</dbReference>
<dbReference type="SUPFAM" id="SSF46689">
    <property type="entry name" value="Homeodomain-like"/>
    <property type="match status" value="1"/>
</dbReference>
<dbReference type="PROSITE" id="PS50109">
    <property type="entry name" value="HIS_KIN"/>
    <property type="match status" value="1"/>
</dbReference>
<dbReference type="Pfam" id="PF00512">
    <property type="entry name" value="HisKA"/>
    <property type="match status" value="1"/>
</dbReference>
<dbReference type="SMART" id="SM00342">
    <property type="entry name" value="HTH_ARAC"/>
    <property type="match status" value="1"/>
</dbReference>
<dbReference type="InterPro" id="IPR013783">
    <property type="entry name" value="Ig-like_fold"/>
</dbReference>
<dbReference type="PROSITE" id="PS01124">
    <property type="entry name" value="HTH_ARAC_FAMILY_2"/>
    <property type="match status" value="1"/>
</dbReference>
<dbReference type="Gene3D" id="3.30.565.10">
    <property type="entry name" value="Histidine kinase-like ATPase, C-terminal domain"/>
    <property type="match status" value="1"/>
</dbReference>
<dbReference type="PRINTS" id="PR00344">
    <property type="entry name" value="BCTRLSENSOR"/>
</dbReference>
<dbReference type="EC" id="2.7.13.3" evidence="2"/>
<dbReference type="InterPro" id="IPR003661">
    <property type="entry name" value="HisK_dim/P_dom"/>
</dbReference>
<comment type="caution">
    <text evidence="14">The sequence shown here is derived from an EMBL/GenBank/DDBJ whole genome shotgun (WGS) entry which is preliminary data.</text>
</comment>
<protein>
    <recommendedName>
        <fullName evidence="2">histidine kinase</fullName>
        <ecNumber evidence="2">2.7.13.3</ecNumber>
    </recommendedName>
</protein>
<dbReference type="InterPro" id="IPR018060">
    <property type="entry name" value="HTH_AraC"/>
</dbReference>
<dbReference type="InterPro" id="IPR018062">
    <property type="entry name" value="HTH_AraC-typ_CS"/>
</dbReference>
<sequence>MAQHKTTGYLGIEQGLSNNSVTCIHHDRNGFMWFGTYDGLNRFDGYAFHTFRNRLHDSTSLVYNRISVVEEDSLGNMWIGTKRGISRYSDHSGTFSPGYFQPYATRERRQVLSDVYCIGTDRNGNVFAGTAGQGLLISAPGAKLMRQVCFQSGKQFTPYAVAALAFDKSAHCWLFVMGTGLCRYDEQQQRVILVNGELRSANCLAMDGDDNIWAGTDEGVYRYERATGTWKSFNDIAGCHGSKVIDLTLDHDEQLWISTDGDGIFVLPVKGGRPSRMKAGTDKHALTSNAVYAVYEDKEQRKWIGTLRGGINIIDKQKTRFRTVNQDPNTPNSLVHNFTFSFCEDNDHIWIGTDGGGISLWNRSRNNWRQFVHQPSQPGSLSNNNVTSIVRDGKDDIWIATFGGGINRFDRRTQSFIRYRCFNWREDRFIWKLYIDTEGTLWAGGCMDGTLYRYNPAADKFEVFDPSLRDVLTISEDRSGQLWAGTYQKLIKLNKKGTGHQFYDINFSVRAIYEDVSRQFWVGTEGGGLLKFDRKTGTFAQITEKDGLPNNSVLNIEEDKKGNLWMSTYNGIVRYSTADGRNKNFYESDGLQSNQFYYNAALRLASGEMMFGGIKGFNIFHPDSIAEYTAFPALRVTGLRVSNEAAQPAEKLVLPYDKAVFSLDYVALEYSAPDKISYAYYLEGWDNDWNYVRHLRTANYSRLKEGSYVLHIKSTNADGIWNPQERVVHITVLPPWYRTWWAYGIYLALAAGMLYCYRFYQRRQARLQYEVELSHLRVEKEKELNEKKLTFFTNISHEFRTPLTLIINPVKELLYSDGKNIESKDLTIVYRNARRLLSLVDQLLLFRKADREEDAMKIVQLNITDLCREVFLCFSHQAELKKIHFSFHAAEGLPDVYGDREKIEVALFNLLSNAFKYTPDNGMVSVSLEAAEGAVVIRVEDSGCGISGEIGDKLFECFYQVRGRETLRNGFGIGLYLVKKFVTMLGGTVTYRSEPGKGTEFTVTLLTGAAHLEQYPIFHETPADNTLLEELAEDEELEQATLEAEESAAEDTLEVLLSAQPSMLIVDDNEQMRHYIRNIFRPTFTIYEAKDGNEGLALAARHLPDIIVSDVLMDGLSGIELCQKIKQDPALGHIPVVLLTASSSSEVKLKGIEGGADDYMSKPFDKELFVARIDNIIRSRNILQRYFYSEITGNTGNQKISAEYKDFLNRCIAITEKHLENPDFNIRLFAQEIGISHSSLYKKVKSISGRSVSEFIRFIRLRKAAELLINTGCNVNEAAFRVGFNDVKYFREQFTKLFEMTPSKYILKYRRKFDKAPQNQS</sequence>
<dbReference type="GO" id="GO:0000155">
    <property type="term" value="F:phosphorelay sensor kinase activity"/>
    <property type="evidence" value="ECO:0007669"/>
    <property type="project" value="InterPro"/>
</dbReference>
<keyword evidence="3 9" id="KW-0597">Phosphoprotein</keyword>
<dbReference type="Pfam" id="PF00072">
    <property type="entry name" value="Response_reg"/>
    <property type="match status" value="1"/>
</dbReference>
<dbReference type="Gene3D" id="2.60.40.10">
    <property type="entry name" value="Immunoglobulins"/>
    <property type="match status" value="1"/>
</dbReference>
<dbReference type="Pfam" id="PF07494">
    <property type="entry name" value="Reg_prop"/>
    <property type="match status" value="3"/>
</dbReference>
<dbReference type="InterPro" id="IPR011110">
    <property type="entry name" value="Reg_prop"/>
</dbReference>
<dbReference type="SUPFAM" id="SSF52172">
    <property type="entry name" value="CheY-like"/>
    <property type="match status" value="1"/>
</dbReference>
<gene>
    <name evidence="14" type="ORF">CCY01nite_37420</name>
</gene>
<dbReference type="InterPro" id="IPR036890">
    <property type="entry name" value="HATPase_C_sf"/>
</dbReference>
<keyword evidence="4" id="KW-0808">Transferase</keyword>
<keyword evidence="7" id="KW-0238">DNA-binding</keyword>
<dbReference type="SUPFAM" id="SSF101898">
    <property type="entry name" value="NHL repeat"/>
    <property type="match status" value="1"/>
</dbReference>
<dbReference type="InterPro" id="IPR011006">
    <property type="entry name" value="CheY-like_superfamily"/>
</dbReference>
<reference evidence="14 15" key="1">
    <citation type="submission" date="2019-07" db="EMBL/GenBank/DDBJ databases">
        <title>Whole genome shotgun sequence of Chitinophaga cymbidii NBRC 109752.</title>
        <authorList>
            <person name="Hosoyama A."/>
            <person name="Uohara A."/>
            <person name="Ohji S."/>
            <person name="Ichikawa N."/>
        </authorList>
    </citation>
    <scope>NUCLEOTIDE SEQUENCE [LARGE SCALE GENOMIC DNA]</scope>
    <source>
        <strain evidence="14 15">NBRC 109752</strain>
    </source>
</reference>
<dbReference type="InterPro" id="IPR001789">
    <property type="entry name" value="Sig_transdc_resp-reg_receiver"/>
</dbReference>
<evidence type="ECO:0000256" key="10">
    <source>
        <dbReference type="SAM" id="Coils"/>
    </source>
</evidence>
<dbReference type="SMART" id="SM00448">
    <property type="entry name" value="REC"/>
    <property type="match status" value="1"/>
</dbReference>
<dbReference type="Pfam" id="PF12833">
    <property type="entry name" value="HTH_18"/>
    <property type="match status" value="1"/>
</dbReference>
<feature type="domain" description="HTH araC/xylS-type" evidence="11">
    <location>
        <begin position="1209"/>
        <end position="1308"/>
    </location>
</feature>
<dbReference type="Gene3D" id="3.40.50.2300">
    <property type="match status" value="1"/>
</dbReference>
<dbReference type="SMART" id="SM00387">
    <property type="entry name" value="HATPase_c"/>
    <property type="match status" value="1"/>
</dbReference>
<dbReference type="GO" id="GO:0043565">
    <property type="term" value="F:sequence-specific DNA binding"/>
    <property type="evidence" value="ECO:0007669"/>
    <property type="project" value="InterPro"/>
</dbReference>
<dbReference type="InterPro" id="IPR009057">
    <property type="entry name" value="Homeodomain-like_sf"/>
</dbReference>
<name>A0A512RP60_9BACT</name>
<dbReference type="FunFam" id="3.30.565.10:FF:000006">
    <property type="entry name" value="Sensor histidine kinase WalK"/>
    <property type="match status" value="1"/>
</dbReference>
<dbReference type="InterPro" id="IPR005467">
    <property type="entry name" value="His_kinase_dom"/>
</dbReference>
<keyword evidence="8" id="KW-0804">Transcription</keyword>
<dbReference type="SUPFAM" id="SSF47384">
    <property type="entry name" value="Homodimeric domain of signal transducing histidine kinase"/>
    <property type="match status" value="1"/>
</dbReference>
<evidence type="ECO:0000259" key="11">
    <source>
        <dbReference type="PROSITE" id="PS01124"/>
    </source>
</evidence>
<keyword evidence="5 14" id="KW-0418">Kinase</keyword>
<feature type="modified residue" description="4-aspartylphosphate" evidence="9">
    <location>
        <position position="1110"/>
    </location>
</feature>
<evidence type="ECO:0000313" key="14">
    <source>
        <dbReference type="EMBL" id="GEP97482.1"/>
    </source>
</evidence>
<dbReference type="PROSITE" id="PS50110">
    <property type="entry name" value="RESPONSE_REGULATORY"/>
    <property type="match status" value="1"/>
</dbReference>
<proteinExistence type="predicted"/>
<dbReference type="Gene3D" id="1.10.287.130">
    <property type="match status" value="1"/>
</dbReference>
<dbReference type="SMART" id="SM00388">
    <property type="entry name" value="HisKA"/>
    <property type="match status" value="1"/>
</dbReference>
<dbReference type="CDD" id="cd00082">
    <property type="entry name" value="HisKA"/>
    <property type="match status" value="1"/>
</dbReference>
<organism evidence="14 15">
    <name type="scientific">Chitinophaga cymbidii</name>
    <dbReference type="NCBI Taxonomy" id="1096750"/>
    <lineage>
        <taxon>Bacteria</taxon>
        <taxon>Pseudomonadati</taxon>
        <taxon>Bacteroidota</taxon>
        <taxon>Chitinophagia</taxon>
        <taxon>Chitinophagales</taxon>
        <taxon>Chitinophagaceae</taxon>
        <taxon>Chitinophaga</taxon>
    </lineage>
</organism>
<evidence type="ECO:0000313" key="15">
    <source>
        <dbReference type="Proteomes" id="UP000321436"/>
    </source>
</evidence>
<feature type="domain" description="Histidine kinase" evidence="12">
    <location>
        <begin position="794"/>
        <end position="1009"/>
    </location>
</feature>
<evidence type="ECO:0000256" key="8">
    <source>
        <dbReference type="ARBA" id="ARBA00023163"/>
    </source>
</evidence>
<evidence type="ECO:0000256" key="4">
    <source>
        <dbReference type="ARBA" id="ARBA00022679"/>
    </source>
</evidence>
<evidence type="ECO:0000256" key="3">
    <source>
        <dbReference type="ARBA" id="ARBA00022553"/>
    </source>
</evidence>
<dbReference type="SUPFAM" id="SSF63829">
    <property type="entry name" value="Calcium-dependent phosphotriesterase"/>
    <property type="match status" value="2"/>
</dbReference>
<dbReference type="SUPFAM" id="SSF55874">
    <property type="entry name" value="ATPase domain of HSP90 chaperone/DNA topoisomerase II/histidine kinase"/>
    <property type="match status" value="1"/>
</dbReference>
<dbReference type="Gene3D" id="1.10.10.60">
    <property type="entry name" value="Homeodomain-like"/>
    <property type="match status" value="1"/>
</dbReference>
<dbReference type="InterPro" id="IPR003594">
    <property type="entry name" value="HATPase_dom"/>
</dbReference>
<evidence type="ECO:0000256" key="1">
    <source>
        <dbReference type="ARBA" id="ARBA00000085"/>
    </source>
</evidence>
<dbReference type="FunFam" id="1.10.287.130:FF:000045">
    <property type="entry name" value="Two-component system sensor histidine kinase/response regulator"/>
    <property type="match status" value="1"/>
</dbReference>
<evidence type="ECO:0000256" key="6">
    <source>
        <dbReference type="ARBA" id="ARBA00023015"/>
    </source>
</evidence>
<dbReference type="InterPro" id="IPR036097">
    <property type="entry name" value="HisK_dim/P_sf"/>
</dbReference>
<dbReference type="InterPro" id="IPR004358">
    <property type="entry name" value="Sig_transdc_His_kin-like_C"/>
</dbReference>
<dbReference type="PANTHER" id="PTHR43547:SF2">
    <property type="entry name" value="HYBRID SIGNAL TRANSDUCTION HISTIDINE KINASE C"/>
    <property type="match status" value="1"/>
</dbReference>
<dbReference type="PANTHER" id="PTHR43547">
    <property type="entry name" value="TWO-COMPONENT HISTIDINE KINASE"/>
    <property type="match status" value="1"/>
</dbReference>
<dbReference type="Pfam" id="PF07495">
    <property type="entry name" value="Y_Y_Y"/>
    <property type="match status" value="1"/>
</dbReference>
<evidence type="ECO:0000256" key="2">
    <source>
        <dbReference type="ARBA" id="ARBA00012438"/>
    </source>
</evidence>
<feature type="domain" description="Response regulatory" evidence="13">
    <location>
        <begin position="1062"/>
        <end position="1177"/>
    </location>
</feature>
<feature type="coiled-coil region" evidence="10">
    <location>
        <begin position="1025"/>
        <end position="1052"/>
    </location>
</feature>
<evidence type="ECO:0000259" key="12">
    <source>
        <dbReference type="PROSITE" id="PS50109"/>
    </source>
</evidence>
<dbReference type="PROSITE" id="PS00041">
    <property type="entry name" value="HTH_ARAC_FAMILY_1"/>
    <property type="match status" value="1"/>
</dbReference>
<evidence type="ECO:0000256" key="5">
    <source>
        <dbReference type="ARBA" id="ARBA00022777"/>
    </source>
</evidence>
<keyword evidence="10" id="KW-0175">Coiled coil</keyword>
<keyword evidence="6" id="KW-0805">Transcription regulation</keyword>
<dbReference type="Pfam" id="PF02518">
    <property type="entry name" value="HATPase_c"/>
    <property type="match status" value="1"/>
</dbReference>